<dbReference type="AlphaFoldDB" id="A0A382B2I3"/>
<sequence length="47" mass="5277">MKLEIDLDFSPFSMVKLSTLDLSLQIAVIFLIILFGTPESDIKSSFL</sequence>
<gene>
    <name evidence="2" type="ORF">METZ01_LOCUS160668</name>
</gene>
<evidence type="ECO:0000313" key="2">
    <source>
        <dbReference type="EMBL" id="SVB07814.1"/>
    </source>
</evidence>
<dbReference type="EMBL" id="UINC01027853">
    <property type="protein sequence ID" value="SVB07814.1"/>
    <property type="molecule type" value="Genomic_DNA"/>
</dbReference>
<reference evidence="2" key="1">
    <citation type="submission" date="2018-05" db="EMBL/GenBank/DDBJ databases">
        <authorList>
            <person name="Lanie J.A."/>
            <person name="Ng W.-L."/>
            <person name="Kazmierczak K.M."/>
            <person name="Andrzejewski T.M."/>
            <person name="Davidsen T.M."/>
            <person name="Wayne K.J."/>
            <person name="Tettelin H."/>
            <person name="Glass J.I."/>
            <person name="Rusch D."/>
            <person name="Podicherti R."/>
            <person name="Tsui H.-C.T."/>
            <person name="Winkler M.E."/>
        </authorList>
    </citation>
    <scope>NUCLEOTIDE SEQUENCE</scope>
</reference>
<proteinExistence type="predicted"/>
<keyword evidence="1" id="KW-0812">Transmembrane</keyword>
<keyword evidence="1" id="KW-1133">Transmembrane helix</keyword>
<accession>A0A382B2I3</accession>
<name>A0A382B2I3_9ZZZZ</name>
<evidence type="ECO:0000256" key="1">
    <source>
        <dbReference type="SAM" id="Phobius"/>
    </source>
</evidence>
<protein>
    <submittedName>
        <fullName evidence="2">Uncharacterized protein</fullName>
    </submittedName>
</protein>
<feature type="transmembrane region" description="Helical" evidence="1">
    <location>
        <begin position="20"/>
        <end position="37"/>
    </location>
</feature>
<keyword evidence="1" id="KW-0472">Membrane</keyword>
<organism evidence="2">
    <name type="scientific">marine metagenome</name>
    <dbReference type="NCBI Taxonomy" id="408172"/>
    <lineage>
        <taxon>unclassified sequences</taxon>
        <taxon>metagenomes</taxon>
        <taxon>ecological metagenomes</taxon>
    </lineage>
</organism>